<evidence type="ECO:0000313" key="3">
    <source>
        <dbReference type="Proteomes" id="UP000298631"/>
    </source>
</evidence>
<dbReference type="Pfam" id="PF05239">
    <property type="entry name" value="PRC"/>
    <property type="match status" value="1"/>
</dbReference>
<dbReference type="Gene3D" id="2.30.30.240">
    <property type="entry name" value="PRC-barrel domain"/>
    <property type="match status" value="1"/>
</dbReference>
<proteinExistence type="predicted"/>
<dbReference type="AlphaFoldDB" id="A0A4P8ED74"/>
<name>A0A4P8ED74_9RHOB</name>
<dbReference type="SUPFAM" id="SSF50346">
    <property type="entry name" value="PRC-barrel domain"/>
    <property type="match status" value="1"/>
</dbReference>
<dbReference type="KEGG" id="pseb:EOK75_02320"/>
<dbReference type="OrthoDB" id="7876889at2"/>
<evidence type="ECO:0000259" key="1">
    <source>
        <dbReference type="Pfam" id="PF05239"/>
    </source>
</evidence>
<sequence length="98" mass="10744">MDHTFHHRLEAAELNEKNLTGATIYDGRDETIGTISHLHGDGASIRVIVDVGGFLGIGTKPVALQLNQLDVMRDDNGTVHAVTDMTRDQVEALPEHHH</sequence>
<gene>
    <name evidence="2" type="ORF">EOK75_02320</name>
</gene>
<dbReference type="RefSeq" id="WP_137192396.1">
    <property type="nucleotide sequence ID" value="NZ_CP039964.1"/>
</dbReference>
<protein>
    <submittedName>
        <fullName evidence="2">PRC-barrel domain containing protein</fullName>
    </submittedName>
</protein>
<reference evidence="2 3" key="1">
    <citation type="submission" date="2019-05" db="EMBL/GenBank/DDBJ databases">
        <title>Pseudorhodobacter turbinis sp. nov., isolated from the gut of the Korean turban shell.</title>
        <authorList>
            <person name="Jeong Y.-S."/>
            <person name="Kang W.-R."/>
            <person name="Bae J.-W."/>
        </authorList>
    </citation>
    <scope>NUCLEOTIDE SEQUENCE [LARGE SCALE GENOMIC DNA]</scope>
    <source>
        <strain evidence="2 3">S12M18</strain>
    </source>
</reference>
<evidence type="ECO:0000313" key="2">
    <source>
        <dbReference type="EMBL" id="QCO54726.1"/>
    </source>
</evidence>
<accession>A0A4P8ED74</accession>
<dbReference type="InterPro" id="IPR027275">
    <property type="entry name" value="PRC-brl_dom"/>
</dbReference>
<dbReference type="InterPro" id="IPR011033">
    <property type="entry name" value="PRC_barrel-like_sf"/>
</dbReference>
<dbReference type="EMBL" id="CP039964">
    <property type="protein sequence ID" value="QCO54726.1"/>
    <property type="molecule type" value="Genomic_DNA"/>
</dbReference>
<feature type="domain" description="PRC-barrel" evidence="1">
    <location>
        <begin position="18"/>
        <end position="80"/>
    </location>
</feature>
<organism evidence="2 3">
    <name type="scientific">Pseudorhodobacter turbinis</name>
    <dbReference type="NCBI Taxonomy" id="2500533"/>
    <lineage>
        <taxon>Bacteria</taxon>
        <taxon>Pseudomonadati</taxon>
        <taxon>Pseudomonadota</taxon>
        <taxon>Alphaproteobacteria</taxon>
        <taxon>Rhodobacterales</taxon>
        <taxon>Paracoccaceae</taxon>
        <taxon>Pseudorhodobacter</taxon>
    </lineage>
</organism>
<dbReference type="Proteomes" id="UP000298631">
    <property type="component" value="Chromosome"/>
</dbReference>
<keyword evidence="3" id="KW-1185">Reference proteome</keyword>